<reference evidence="8 9" key="1">
    <citation type="submission" date="2017-02" db="EMBL/GenBank/DDBJ databases">
        <authorList>
            <person name="Peterson S.W."/>
        </authorList>
    </citation>
    <scope>NUCLEOTIDE SEQUENCE [LARGE SCALE GENOMIC DNA]</scope>
    <source>
        <strain evidence="8 9">P15</strain>
    </source>
</reference>
<dbReference type="STRING" id="428993.SAMN06296058_3129"/>
<comment type="catalytic activity">
    <reaction evidence="6">
        <text>glycyl-tRNA(Gly) + acetyl-CoA = N-acetylglycyl-tRNA(Gly) + CoA + H(+)</text>
        <dbReference type="Rhea" id="RHEA:81867"/>
        <dbReference type="Rhea" id="RHEA-COMP:9683"/>
        <dbReference type="Rhea" id="RHEA-COMP:19766"/>
        <dbReference type="ChEBI" id="CHEBI:15378"/>
        <dbReference type="ChEBI" id="CHEBI:57287"/>
        <dbReference type="ChEBI" id="CHEBI:57288"/>
        <dbReference type="ChEBI" id="CHEBI:78522"/>
        <dbReference type="ChEBI" id="CHEBI:232036"/>
    </reaction>
</comment>
<evidence type="ECO:0000313" key="8">
    <source>
        <dbReference type="EMBL" id="SKC79790.1"/>
    </source>
</evidence>
<evidence type="ECO:0000256" key="3">
    <source>
        <dbReference type="ARBA" id="ARBA00022649"/>
    </source>
</evidence>
<comment type="similarity">
    <text evidence="1">Belongs to the acetyltransferase family. GNAT subfamily.</text>
</comment>
<dbReference type="PROSITE" id="PS51186">
    <property type="entry name" value="GNAT"/>
    <property type="match status" value="1"/>
</dbReference>
<dbReference type="PANTHER" id="PTHR36449:SF1">
    <property type="entry name" value="ACETYLTRANSFERASE"/>
    <property type="match status" value="1"/>
</dbReference>
<sequence>MLQLDAPSPLTDAHWLEDFECSVPDLTYWLQERARQNQAGGACRCFVVCGKDNKVIAYYALAAGAVSHEIAPGRLRRNMPDPIPVVVLARLAVHRDWVRKGIGQALLKDAVLRSLRAAEHLGVRAMLCHAVDERAKAFYLQHGFVSSNIHPMTVMLSMDRVKALLVA</sequence>
<evidence type="ECO:0000259" key="7">
    <source>
        <dbReference type="PROSITE" id="PS51186"/>
    </source>
</evidence>
<dbReference type="RefSeq" id="WP_217698681.1">
    <property type="nucleotide sequence ID" value="NZ_BMCL01000001.1"/>
</dbReference>
<gene>
    <name evidence="8" type="ORF">SAMN06296058_3129</name>
</gene>
<dbReference type="CDD" id="cd04301">
    <property type="entry name" value="NAT_SF"/>
    <property type="match status" value="1"/>
</dbReference>
<dbReference type="InterPro" id="IPR000182">
    <property type="entry name" value="GNAT_dom"/>
</dbReference>
<feature type="domain" description="N-acetyltransferase" evidence="7">
    <location>
        <begin position="1"/>
        <end position="163"/>
    </location>
</feature>
<dbReference type="InterPro" id="IPR016181">
    <property type="entry name" value="Acyl_CoA_acyltransferase"/>
</dbReference>
<evidence type="ECO:0000256" key="6">
    <source>
        <dbReference type="ARBA" id="ARBA00049880"/>
    </source>
</evidence>
<accession>A0A1T5LUX2</accession>
<evidence type="ECO:0000313" key="9">
    <source>
        <dbReference type="Proteomes" id="UP000190341"/>
    </source>
</evidence>
<keyword evidence="4 8" id="KW-0808">Transferase</keyword>
<name>A0A1T5LUX2_9GAMM</name>
<dbReference type="Gene3D" id="3.40.630.30">
    <property type="match status" value="1"/>
</dbReference>
<dbReference type="GO" id="GO:0016747">
    <property type="term" value="F:acyltransferase activity, transferring groups other than amino-acyl groups"/>
    <property type="evidence" value="ECO:0007669"/>
    <property type="project" value="InterPro"/>
</dbReference>
<dbReference type="Proteomes" id="UP000190341">
    <property type="component" value="Unassembled WGS sequence"/>
</dbReference>
<protein>
    <submittedName>
        <fullName evidence="8">Acetyltransferase (GNAT) domain-containing protein</fullName>
    </submittedName>
</protein>
<dbReference type="AlphaFoldDB" id="A0A1T5LUX2"/>
<evidence type="ECO:0000256" key="2">
    <source>
        <dbReference type="ARBA" id="ARBA00022491"/>
    </source>
</evidence>
<keyword evidence="9" id="KW-1185">Reference proteome</keyword>
<evidence type="ECO:0000256" key="4">
    <source>
        <dbReference type="ARBA" id="ARBA00022679"/>
    </source>
</evidence>
<evidence type="ECO:0000256" key="1">
    <source>
        <dbReference type="ARBA" id="ARBA00009342"/>
    </source>
</evidence>
<keyword evidence="2" id="KW-0678">Repressor</keyword>
<keyword evidence="3" id="KW-1277">Toxin-antitoxin system</keyword>
<organism evidence="8 9">
    <name type="scientific">Pseudoxanthomonas indica</name>
    <dbReference type="NCBI Taxonomy" id="428993"/>
    <lineage>
        <taxon>Bacteria</taxon>
        <taxon>Pseudomonadati</taxon>
        <taxon>Pseudomonadota</taxon>
        <taxon>Gammaproteobacteria</taxon>
        <taxon>Lysobacterales</taxon>
        <taxon>Lysobacteraceae</taxon>
        <taxon>Pseudoxanthomonas</taxon>
    </lineage>
</organism>
<dbReference type="Pfam" id="PF13508">
    <property type="entry name" value="Acetyltransf_7"/>
    <property type="match status" value="1"/>
</dbReference>
<keyword evidence="5" id="KW-0012">Acyltransferase</keyword>
<dbReference type="SUPFAM" id="SSF55729">
    <property type="entry name" value="Acyl-CoA N-acyltransferases (Nat)"/>
    <property type="match status" value="1"/>
</dbReference>
<dbReference type="PANTHER" id="PTHR36449">
    <property type="entry name" value="ACETYLTRANSFERASE-RELATED"/>
    <property type="match status" value="1"/>
</dbReference>
<proteinExistence type="inferred from homology"/>
<evidence type="ECO:0000256" key="5">
    <source>
        <dbReference type="ARBA" id="ARBA00023315"/>
    </source>
</evidence>
<dbReference type="EMBL" id="FUZV01000002">
    <property type="protein sequence ID" value="SKC79790.1"/>
    <property type="molecule type" value="Genomic_DNA"/>
</dbReference>